<comment type="caution">
    <text evidence="1">The sequence shown here is derived from an EMBL/GenBank/DDBJ whole genome shotgun (WGS) entry which is preliminary data.</text>
</comment>
<protein>
    <recommendedName>
        <fullName evidence="3">Copia protein</fullName>
    </recommendedName>
</protein>
<dbReference type="Pfam" id="PF14223">
    <property type="entry name" value="Retrotran_gag_2"/>
    <property type="match status" value="1"/>
</dbReference>
<reference evidence="1" key="1">
    <citation type="submission" date="2022-03" db="EMBL/GenBank/DDBJ databases">
        <authorList>
            <person name="Tunstrom K."/>
        </authorList>
    </citation>
    <scope>NUCLEOTIDE SEQUENCE</scope>
</reference>
<accession>A0AAU9TEL1</accession>
<dbReference type="EMBL" id="CAKOGL010000002">
    <property type="protein sequence ID" value="CAH2083992.1"/>
    <property type="molecule type" value="Genomic_DNA"/>
</dbReference>
<evidence type="ECO:0008006" key="3">
    <source>
        <dbReference type="Google" id="ProtNLM"/>
    </source>
</evidence>
<proteinExistence type="predicted"/>
<evidence type="ECO:0000313" key="2">
    <source>
        <dbReference type="Proteomes" id="UP001153954"/>
    </source>
</evidence>
<evidence type="ECO:0000313" key="1">
    <source>
        <dbReference type="EMBL" id="CAH2083992.1"/>
    </source>
</evidence>
<gene>
    <name evidence="1" type="ORF">EEDITHA_LOCUS607</name>
</gene>
<dbReference type="Proteomes" id="UP001153954">
    <property type="component" value="Unassembled WGS sequence"/>
</dbReference>
<sequence length="104" mass="11772">MAGNYILNVPKLRRRENFGKWAFAVENFLILEGVDINKEDAKNGGNTASVDEQKAIAKLVMTIDPSLYVHIKSEKTVQSMWKKLKSLFRVVTLVSHAELACYET</sequence>
<dbReference type="AlphaFoldDB" id="A0AAU9TEL1"/>
<organism evidence="1 2">
    <name type="scientific">Euphydryas editha</name>
    <name type="common">Edith's checkerspot</name>
    <dbReference type="NCBI Taxonomy" id="104508"/>
    <lineage>
        <taxon>Eukaryota</taxon>
        <taxon>Metazoa</taxon>
        <taxon>Ecdysozoa</taxon>
        <taxon>Arthropoda</taxon>
        <taxon>Hexapoda</taxon>
        <taxon>Insecta</taxon>
        <taxon>Pterygota</taxon>
        <taxon>Neoptera</taxon>
        <taxon>Endopterygota</taxon>
        <taxon>Lepidoptera</taxon>
        <taxon>Glossata</taxon>
        <taxon>Ditrysia</taxon>
        <taxon>Papilionoidea</taxon>
        <taxon>Nymphalidae</taxon>
        <taxon>Nymphalinae</taxon>
        <taxon>Euphydryas</taxon>
    </lineage>
</organism>
<name>A0AAU9TEL1_EUPED</name>
<keyword evidence="2" id="KW-1185">Reference proteome</keyword>